<name>C0PPC5_MAIZE</name>
<protein>
    <submittedName>
        <fullName evidence="2">Uncharacterized protein</fullName>
    </submittedName>
</protein>
<proteinExistence type="evidence at transcript level"/>
<evidence type="ECO:0000256" key="1">
    <source>
        <dbReference type="SAM" id="MobiDB-lite"/>
    </source>
</evidence>
<reference evidence="2" key="2">
    <citation type="submission" date="2012-06" db="EMBL/GenBank/DDBJ databases">
        <authorList>
            <person name="Yu Y."/>
            <person name="Currie J."/>
            <person name="Lomeli R."/>
            <person name="Angelova A."/>
            <person name="Collura K."/>
            <person name="Wissotski M."/>
            <person name="Campos D."/>
            <person name="Kudrna D."/>
            <person name="Golser W."/>
            <person name="Ashely E."/>
            <person name="Descour A."/>
            <person name="Fernandes J."/>
            <person name="Soderlund C."/>
            <person name="Walbot V."/>
        </authorList>
    </citation>
    <scope>NUCLEOTIDE SEQUENCE</scope>
    <source>
        <strain evidence="2">B73</strain>
    </source>
</reference>
<sequence length="92" mass="10786">MSLPIIHSRHFWITWLKVRDHQIVLALPTRRCVKKFKKMALHKAIKRKRERENKSFKPHTAEQNAHGTSLPALPLLRPLLLLPSPPNLVKFN</sequence>
<dbReference type="AlphaFoldDB" id="C0PPC5"/>
<reference evidence="2" key="1">
    <citation type="journal article" date="2009" name="PLoS Genet.">
        <title>Sequencing, mapping, and analysis of 27,455 maize full-length cDNAs.</title>
        <authorList>
            <person name="Soderlund C."/>
            <person name="Descour A."/>
            <person name="Kudrna D."/>
            <person name="Bomhoff M."/>
            <person name="Boyd L."/>
            <person name="Currie J."/>
            <person name="Angelova A."/>
            <person name="Collura K."/>
            <person name="Wissotski M."/>
            <person name="Ashley E."/>
            <person name="Morrow D."/>
            <person name="Fernandes J."/>
            <person name="Walbot V."/>
            <person name="Yu Y."/>
        </authorList>
    </citation>
    <scope>NUCLEOTIDE SEQUENCE</scope>
    <source>
        <strain evidence="2">B73</strain>
    </source>
</reference>
<dbReference type="EMBL" id="BT070144">
    <property type="protein sequence ID" value="ACN37041.1"/>
    <property type="molecule type" value="mRNA"/>
</dbReference>
<evidence type="ECO:0000313" key="2">
    <source>
        <dbReference type="EMBL" id="ACN37041.1"/>
    </source>
</evidence>
<accession>C0PPC5</accession>
<feature type="region of interest" description="Disordered" evidence="1">
    <location>
        <begin position="44"/>
        <end position="67"/>
    </location>
</feature>
<organism evidence="2">
    <name type="scientific">Zea mays</name>
    <name type="common">Maize</name>
    <dbReference type="NCBI Taxonomy" id="4577"/>
    <lineage>
        <taxon>Eukaryota</taxon>
        <taxon>Viridiplantae</taxon>
        <taxon>Streptophyta</taxon>
        <taxon>Embryophyta</taxon>
        <taxon>Tracheophyta</taxon>
        <taxon>Spermatophyta</taxon>
        <taxon>Magnoliopsida</taxon>
        <taxon>Liliopsida</taxon>
        <taxon>Poales</taxon>
        <taxon>Poaceae</taxon>
        <taxon>PACMAD clade</taxon>
        <taxon>Panicoideae</taxon>
        <taxon>Andropogonodae</taxon>
        <taxon>Andropogoneae</taxon>
        <taxon>Tripsacinae</taxon>
        <taxon>Zea</taxon>
    </lineage>
</organism>